<dbReference type="Pfam" id="PF00106">
    <property type="entry name" value="adh_short"/>
    <property type="match status" value="1"/>
</dbReference>
<reference evidence="5 6" key="1">
    <citation type="submission" date="2017-01" db="EMBL/GenBank/DDBJ databases">
        <authorList>
            <person name="Varghese N."/>
            <person name="Submissions S."/>
        </authorList>
    </citation>
    <scope>NUCLEOTIDE SEQUENCE [LARGE SCALE GENOMIC DNA]</scope>
    <source>
        <strain evidence="5 6">ATCC 35905</strain>
    </source>
</reference>
<dbReference type="InterPro" id="IPR057326">
    <property type="entry name" value="KR_dom"/>
</dbReference>
<dbReference type="Proteomes" id="UP000186308">
    <property type="component" value="Unassembled WGS sequence"/>
</dbReference>
<dbReference type="InterPro" id="IPR002347">
    <property type="entry name" value="SDR_fam"/>
</dbReference>
<dbReference type="SMART" id="SM00822">
    <property type="entry name" value="PKS_KR"/>
    <property type="match status" value="1"/>
</dbReference>
<dbReference type="GO" id="GO:0016020">
    <property type="term" value="C:membrane"/>
    <property type="evidence" value="ECO:0007669"/>
    <property type="project" value="TreeGrafter"/>
</dbReference>
<dbReference type="Gene3D" id="3.40.50.720">
    <property type="entry name" value="NAD(P)-binding Rossmann-like Domain"/>
    <property type="match status" value="1"/>
</dbReference>
<keyword evidence="6" id="KW-1185">Reference proteome</keyword>
<feature type="domain" description="Ketoreductase" evidence="4">
    <location>
        <begin position="5"/>
        <end position="190"/>
    </location>
</feature>
<accession>A0A8G2FDJ4</accession>
<sequence length="262" mass="27022">MTTPHCIVITGASSGIGAALALQYAAPGVTLILIARNENRLATIATAARAKGATVETASIDTRNTATLTTYLTTSDTTHPIDLLIANAGVLEGRTADGTIEDFATAARVIEINLLGALATTHAILPAMRSRQRGHIALVSSLAAFSPLTDAPAYSASKSGLLSYGLALRAALAGTGVTVSVACPGYVESAMTDSHIGEQPMKLKAPQAATLIARGIAANQAVIGFPRPLYLGSLLSTIIPEPLRLLFTKSMRFHVATRPPVG</sequence>
<evidence type="ECO:0000256" key="2">
    <source>
        <dbReference type="ARBA" id="ARBA00023002"/>
    </source>
</evidence>
<dbReference type="AlphaFoldDB" id="A0A8G2FDJ4"/>
<dbReference type="EMBL" id="FTNE01000011">
    <property type="protein sequence ID" value="SIQ88322.1"/>
    <property type="molecule type" value="Genomic_DNA"/>
</dbReference>
<protein>
    <submittedName>
        <fullName evidence="5">Short-chain dehydrogenase</fullName>
    </submittedName>
</protein>
<dbReference type="InterPro" id="IPR020904">
    <property type="entry name" value="Sc_DH/Rdtase_CS"/>
</dbReference>
<gene>
    <name evidence="5" type="ORF">SAMN05421828_11116</name>
</gene>
<dbReference type="SUPFAM" id="SSF51735">
    <property type="entry name" value="NAD(P)-binding Rossmann-fold domains"/>
    <property type="match status" value="1"/>
</dbReference>
<evidence type="ECO:0000256" key="1">
    <source>
        <dbReference type="ARBA" id="ARBA00006484"/>
    </source>
</evidence>
<evidence type="ECO:0000259" key="4">
    <source>
        <dbReference type="SMART" id="SM00822"/>
    </source>
</evidence>
<keyword evidence="2" id="KW-0560">Oxidoreductase</keyword>
<dbReference type="PANTHER" id="PTHR44196:SF1">
    <property type="entry name" value="DEHYDROGENASE_REDUCTASE SDR FAMILY MEMBER 7B"/>
    <property type="match status" value="1"/>
</dbReference>
<proteinExistence type="inferred from homology"/>
<evidence type="ECO:0000313" key="6">
    <source>
        <dbReference type="Proteomes" id="UP000186308"/>
    </source>
</evidence>
<comment type="similarity">
    <text evidence="1 3">Belongs to the short-chain dehydrogenases/reductases (SDR) family.</text>
</comment>
<dbReference type="InterPro" id="IPR036291">
    <property type="entry name" value="NAD(P)-bd_dom_sf"/>
</dbReference>
<comment type="caution">
    <text evidence="5">The sequence shown here is derived from an EMBL/GenBank/DDBJ whole genome shotgun (WGS) entry which is preliminary data.</text>
</comment>
<name>A0A8G2FDJ4_ACIRU</name>
<dbReference type="OrthoDB" id="335726at2"/>
<dbReference type="GO" id="GO:0016491">
    <property type="term" value="F:oxidoreductase activity"/>
    <property type="evidence" value="ECO:0007669"/>
    <property type="project" value="UniProtKB-KW"/>
</dbReference>
<dbReference type="PROSITE" id="PS00061">
    <property type="entry name" value="ADH_SHORT"/>
    <property type="match status" value="1"/>
</dbReference>
<dbReference type="PRINTS" id="PR00080">
    <property type="entry name" value="SDRFAMILY"/>
</dbReference>
<evidence type="ECO:0000256" key="3">
    <source>
        <dbReference type="RuleBase" id="RU000363"/>
    </source>
</evidence>
<dbReference type="RefSeq" id="WP_029313037.1">
    <property type="nucleotide sequence ID" value="NZ_FTNE01000011.1"/>
</dbReference>
<dbReference type="PRINTS" id="PR00081">
    <property type="entry name" value="GDHRDH"/>
</dbReference>
<evidence type="ECO:0000313" key="5">
    <source>
        <dbReference type="EMBL" id="SIQ88322.1"/>
    </source>
</evidence>
<organism evidence="5 6">
    <name type="scientific">Acidiphilium rubrum</name>
    <dbReference type="NCBI Taxonomy" id="526"/>
    <lineage>
        <taxon>Bacteria</taxon>
        <taxon>Pseudomonadati</taxon>
        <taxon>Pseudomonadota</taxon>
        <taxon>Alphaproteobacteria</taxon>
        <taxon>Acetobacterales</taxon>
        <taxon>Acidocellaceae</taxon>
        <taxon>Acidiphilium</taxon>
    </lineage>
</organism>
<dbReference type="PANTHER" id="PTHR44196">
    <property type="entry name" value="DEHYDROGENASE/REDUCTASE SDR FAMILY MEMBER 7B"/>
    <property type="match status" value="1"/>
</dbReference>